<protein>
    <submittedName>
        <fullName evidence="6">Molybdate ABC transporter substrate-binding protein</fullName>
    </submittedName>
</protein>
<dbReference type="Pfam" id="PF13531">
    <property type="entry name" value="SBP_bac_11"/>
    <property type="match status" value="1"/>
</dbReference>
<comment type="similarity">
    <text evidence="1">Belongs to the bacterial solute-binding protein ModA family.</text>
</comment>
<evidence type="ECO:0000256" key="4">
    <source>
        <dbReference type="PIRSR" id="PIRSR004846-1"/>
    </source>
</evidence>
<dbReference type="PROSITE" id="PS51257">
    <property type="entry name" value="PROKAR_LIPOPROTEIN"/>
    <property type="match status" value="1"/>
</dbReference>
<dbReference type="SUPFAM" id="SSF53850">
    <property type="entry name" value="Periplasmic binding protein-like II"/>
    <property type="match status" value="1"/>
</dbReference>
<dbReference type="PIRSF" id="PIRSF004846">
    <property type="entry name" value="ModA"/>
    <property type="match status" value="1"/>
</dbReference>
<keyword evidence="3 5" id="KW-0732">Signal</keyword>
<feature type="signal peptide" evidence="5">
    <location>
        <begin position="1"/>
        <end position="23"/>
    </location>
</feature>
<sequence>MSRRAPVAALLAGAALLALGGCAQDLPASSGSAAPSSSPTLTGSITVDAAASLNRVLPALARSFEQEHPGTTVTFGFGGSSALAAAIVSGAPVDVFVAASTTTMRTVSDASLTAAEPVVVARNRLEIAVPKGNPGKVTGLRDFGDAAKTVVVCAKEVPCGVAATQVFALAGVTPRPDSYEPDVTSVLTKVAGDNADAGLVYATDVRSAGSTVEGIPFPEAGKAITDYPIAALKGSKNPALAAAWVDWVRAHESDLQAAGFLAAQ</sequence>
<gene>
    <name evidence="6" type="primary">modA</name>
    <name evidence="6" type="ORF">D1781_14840</name>
</gene>
<dbReference type="GO" id="GO:0046872">
    <property type="term" value="F:metal ion binding"/>
    <property type="evidence" value="ECO:0007669"/>
    <property type="project" value="UniProtKB-KW"/>
</dbReference>
<reference evidence="7" key="1">
    <citation type="submission" date="2018-09" db="EMBL/GenBank/DDBJ databases">
        <authorList>
            <person name="Kim I."/>
        </authorList>
    </citation>
    <scope>NUCLEOTIDE SEQUENCE [LARGE SCALE GENOMIC DNA]</scope>
    <source>
        <strain evidence="7">DD4a</strain>
    </source>
</reference>
<dbReference type="InterPro" id="IPR005950">
    <property type="entry name" value="ModA"/>
</dbReference>
<dbReference type="PANTHER" id="PTHR30632:SF0">
    <property type="entry name" value="SULFATE-BINDING PROTEIN"/>
    <property type="match status" value="1"/>
</dbReference>
<keyword evidence="2 4" id="KW-0479">Metal-binding</keyword>
<keyword evidence="7" id="KW-1185">Reference proteome</keyword>
<feature type="binding site" evidence="4">
    <location>
        <position position="183"/>
    </location>
    <ligand>
        <name>molybdate</name>
        <dbReference type="ChEBI" id="CHEBI:36264"/>
    </ligand>
</feature>
<dbReference type="OrthoDB" id="9785015at2"/>
<keyword evidence="4" id="KW-0500">Molybdenum</keyword>
<organism evidence="6 7">
    <name type="scientific">Amnibacterium setariae</name>
    <dbReference type="NCBI Taxonomy" id="2306585"/>
    <lineage>
        <taxon>Bacteria</taxon>
        <taxon>Bacillati</taxon>
        <taxon>Actinomycetota</taxon>
        <taxon>Actinomycetes</taxon>
        <taxon>Micrococcales</taxon>
        <taxon>Microbacteriaceae</taxon>
        <taxon>Amnibacterium</taxon>
    </lineage>
</organism>
<evidence type="ECO:0000256" key="1">
    <source>
        <dbReference type="ARBA" id="ARBA00009175"/>
    </source>
</evidence>
<evidence type="ECO:0000256" key="5">
    <source>
        <dbReference type="SAM" id="SignalP"/>
    </source>
</evidence>
<dbReference type="InterPro" id="IPR050682">
    <property type="entry name" value="ModA/WtpA"/>
</dbReference>
<dbReference type="GO" id="GO:0030973">
    <property type="term" value="F:molybdate ion binding"/>
    <property type="evidence" value="ECO:0007669"/>
    <property type="project" value="TreeGrafter"/>
</dbReference>
<name>A0A3A1TWQ7_9MICO</name>
<proteinExistence type="inferred from homology"/>
<dbReference type="Proteomes" id="UP000265742">
    <property type="component" value="Unassembled WGS sequence"/>
</dbReference>
<evidence type="ECO:0000313" key="6">
    <source>
        <dbReference type="EMBL" id="RIX28673.1"/>
    </source>
</evidence>
<feature type="binding site" evidence="4">
    <location>
        <position position="201"/>
    </location>
    <ligand>
        <name>molybdate</name>
        <dbReference type="ChEBI" id="CHEBI:36264"/>
    </ligand>
</feature>
<dbReference type="Gene3D" id="3.40.190.10">
    <property type="entry name" value="Periplasmic binding protein-like II"/>
    <property type="match status" value="2"/>
</dbReference>
<feature type="chain" id="PRO_5039652196" evidence="5">
    <location>
        <begin position="24"/>
        <end position="264"/>
    </location>
</feature>
<evidence type="ECO:0000313" key="7">
    <source>
        <dbReference type="Proteomes" id="UP000265742"/>
    </source>
</evidence>
<evidence type="ECO:0000256" key="3">
    <source>
        <dbReference type="ARBA" id="ARBA00022729"/>
    </source>
</evidence>
<dbReference type="PANTHER" id="PTHR30632">
    <property type="entry name" value="MOLYBDATE-BINDING PERIPLASMIC PROTEIN"/>
    <property type="match status" value="1"/>
</dbReference>
<dbReference type="RefSeq" id="WP_119482983.1">
    <property type="nucleotide sequence ID" value="NZ_QXTG01000002.1"/>
</dbReference>
<dbReference type="NCBIfam" id="TIGR01256">
    <property type="entry name" value="modA"/>
    <property type="match status" value="1"/>
</dbReference>
<dbReference type="GO" id="GO:0015689">
    <property type="term" value="P:molybdate ion transport"/>
    <property type="evidence" value="ECO:0007669"/>
    <property type="project" value="InterPro"/>
</dbReference>
<feature type="binding site" evidence="4">
    <location>
        <position position="80"/>
    </location>
    <ligand>
        <name>molybdate</name>
        <dbReference type="ChEBI" id="CHEBI:36264"/>
    </ligand>
</feature>
<accession>A0A3A1TWQ7</accession>
<comment type="caution">
    <text evidence="6">The sequence shown here is derived from an EMBL/GenBank/DDBJ whole genome shotgun (WGS) entry which is preliminary data.</text>
</comment>
<dbReference type="AlphaFoldDB" id="A0A3A1TWQ7"/>
<evidence type="ECO:0000256" key="2">
    <source>
        <dbReference type="ARBA" id="ARBA00022723"/>
    </source>
</evidence>
<feature type="binding site" evidence="4">
    <location>
        <position position="52"/>
    </location>
    <ligand>
        <name>molybdate</name>
        <dbReference type="ChEBI" id="CHEBI:36264"/>
    </ligand>
</feature>
<dbReference type="EMBL" id="QXTG01000002">
    <property type="protein sequence ID" value="RIX28673.1"/>
    <property type="molecule type" value="Genomic_DNA"/>
</dbReference>